<reference evidence="9 10" key="1">
    <citation type="journal article" date="2019" name="Environ. Microbiol.">
        <title>Species interactions and distinct microbial communities in high Arctic permafrost affected cryosols are associated with the CH4 and CO2 gas fluxes.</title>
        <authorList>
            <person name="Altshuler I."/>
            <person name="Hamel J."/>
            <person name="Turney S."/>
            <person name="Magnuson E."/>
            <person name="Levesque R."/>
            <person name="Greer C."/>
            <person name="Whyte L.G."/>
        </authorList>
    </citation>
    <scope>NUCLEOTIDE SEQUENCE [LARGE SCALE GENOMIC DNA]</scope>
    <source>
        <strain evidence="9 10">42</strain>
    </source>
</reference>
<dbReference type="EMBL" id="RCZH01000001">
    <property type="protein sequence ID" value="TPG45414.1"/>
    <property type="molecule type" value="Genomic_DNA"/>
</dbReference>
<comment type="caution">
    <text evidence="9">The sequence shown here is derived from an EMBL/GenBank/DDBJ whole genome shotgun (WGS) entry which is preliminary data.</text>
</comment>
<dbReference type="SUPFAM" id="SSF48452">
    <property type="entry name" value="TPR-like"/>
    <property type="match status" value="1"/>
</dbReference>
<evidence type="ECO:0000256" key="2">
    <source>
        <dbReference type="ARBA" id="ARBA00006275"/>
    </source>
</evidence>
<feature type="domain" description="SusD-like N-terminal" evidence="8">
    <location>
        <begin position="21"/>
        <end position="223"/>
    </location>
</feature>
<dbReference type="InterPro" id="IPR012944">
    <property type="entry name" value="SusD_RagB_dom"/>
</dbReference>
<evidence type="ECO:0000313" key="9">
    <source>
        <dbReference type="EMBL" id="TPG45414.1"/>
    </source>
</evidence>
<evidence type="ECO:0000256" key="5">
    <source>
        <dbReference type="ARBA" id="ARBA00023237"/>
    </source>
</evidence>
<keyword evidence="5" id="KW-0998">Cell outer membrane</keyword>
<evidence type="ECO:0000256" key="4">
    <source>
        <dbReference type="ARBA" id="ARBA00023136"/>
    </source>
</evidence>
<protein>
    <submittedName>
        <fullName evidence="9">RagB/SusD family nutrient uptake outer membrane protein</fullName>
    </submittedName>
</protein>
<sequence>MKNIKIALFLVLLVGVSSCDDFLSETPDNRLQIDTPEKISELLAAAYPDGTYIELTETMTDNVSDNKSSLVNINNAQSYNWDLQDDQTGRDTQGFYWNAAYKAIATANQALASIEELGNTPNLNPQKGEALLARAYAHFMLVSIWSNRYNPATAGTDLGIPYVTKPETVLLATYKRGTVKEVFDLIQSDIEEGLKYATNEYRTDYLKYHFNKEAAKAFAARFYTAKGDWKRVLELTDGLGNKPVGKLRDWVAYNSYDFPNKPIEYAKNTQVTNLLVGFPSSICGRATSSNRFAFTRAKERDEILGSDTNIFNKDWLIDISIQGASGANVAVYKFGEYFKYTNVTAQIGLPFTGVVLFSNDEMFLNRIEAHVMTNQLDVATSELEYFLGTRTDGHDASDVLTKEMVYDKYPVIDGEYTPFYSLTAEQTSFIKAITEARRREFLHEGLRWFDIKRFNLVVQHNTYNSQGQIAKTNILVKDDKRRAVQIPLNASNNGIEKNPR</sequence>
<comment type="subcellular location">
    <subcellularLocation>
        <location evidence="1">Cell outer membrane</location>
    </subcellularLocation>
</comment>
<accession>A0A502F7S1</accession>
<comment type="similarity">
    <text evidence="2">Belongs to the SusD family.</text>
</comment>
<keyword evidence="10" id="KW-1185">Reference proteome</keyword>
<keyword evidence="4" id="KW-0472">Membrane</keyword>
<feature type="signal peptide" evidence="6">
    <location>
        <begin position="1"/>
        <end position="19"/>
    </location>
</feature>
<evidence type="ECO:0000259" key="8">
    <source>
        <dbReference type="Pfam" id="PF14322"/>
    </source>
</evidence>
<evidence type="ECO:0000256" key="6">
    <source>
        <dbReference type="SAM" id="SignalP"/>
    </source>
</evidence>
<dbReference type="InterPro" id="IPR011990">
    <property type="entry name" value="TPR-like_helical_dom_sf"/>
</dbReference>
<dbReference type="InterPro" id="IPR033985">
    <property type="entry name" value="SusD-like_N"/>
</dbReference>
<dbReference type="OrthoDB" id="1147023at2"/>
<proteinExistence type="inferred from homology"/>
<evidence type="ECO:0000313" key="10">
    <source>
        <dbReference type="Proteomes" id="UP000319700"/>
    </source>
</evidence>
<gene>
    <name evidence="9" type="ORF">EAH81_02090</name>
</gene>
<dbReference type="Proteomes" id="UP000319700">
    <property type="component" value="Unassembled WGS sequence"/>
</dbReference>
<dbReference type="RefSeq" id="WP_140503198.1">
    <property type="nucleotide sequence ID" value="NZ_RCZH01000001.1"/>
</dbReference>
<evidence type="ECO:0000256" key="3">
    <source>
        <dbReference type="ARBA" id="ARBA00022729"/>
    </source>
</evidence>
<dbReference type="AlphaFoldDB" id="A0A502F7S1"/>
<dbReference type="Pfam" id="PF14322">
    <property type="entry name" value="SusD-like_3"/>
    <property type="match status" value="1"/>
</dbReference>
<dbReference type="Gene3D" id="1.25.40.390">
    <property type="match status" value="2"/>
</dbReference>
<feature type="chain" id="PRO_5021260920" evidence="6">
    <location>
        <begin position="20"/>
        <end position="500"/>
    </location>
</feature>
<dbReference type="Pfam" id="PF07980">
    <property type="entry name" value="SusD_RagB"/>
    <property type="match status" value="1"/>
</dbReference>
<keyword evidence="3 6" id="KW-0732">Signal</keyword>
<dbReference type="GO" id="GO:0009279">
    <property type="term" value="C:cell outer membrane"/>
    <property type="evidence" value="ECO:0007669"/>
    <property type="project" value="UniProtKB-SubCell"/>
</dbReference>
<dbReference type="PROSITE" id="PS51257">
    <property type="entry name" value="PROKAR_LIPOPROTEIN"/>
    <property type="match status" value="1"/>
</dbReference>
<feature type="domain" description="RagB/SusD" evidence="7">
    <location>
        <begin position="419"/>
        <end position="479"/>
    </location>
</feature>
<evidence type="ECO:0000256" key="1">
    <source>
        <dbReference type="ARBA" id="ARBA00004442"/>
    </source>
</evidence>
<organism evidence="9 10">
    <name type="scientific">Flavobacterium pectinovorum</name>
    <dbReference type="NCBI Taxonomy" id="29533"/>
    <lineage>
        <taxon>Bacteria</taxon>
        <taxon>Pseudomonadati</taxon>
        <taxon>Bacteroidota</taxon>
        <taxon>Flavobacteriia</taxon>
        <taxon>Flavobacteriales</taxon>
        <taxon>Flavobacteriaceae</taxon>
        <taxon>Flavobacterium</taxon>
    </lineage>
</organism>
<name>A0A502F7S1_9FLAO</name>
<evidence type="ECO:0000259" key="7">
    <source>
        <dbReference type="Pfam" id="PF07980"/>
    </source>
</evidence>